<keyword evidence="1" id="KW-0472">Membrane</keyword>
<accession>A0ABT1U529</accession>
<name>A0ABT1U529_9GAMM</name>
<gene>
    <name evidence="2" type="ORF">NP596_10880</name>
</gene>
<evidence type="ECO:0000313" key="3">
    <source>
        <dbReference type="Proteomes" id="UP001524586"/>
    </source>
</evidence>
<dbReference type="EMBL" id="JANIBK010000049">
    <property type="protein sequence ID" value="MCQ8128962.1"/>
    <property type="molecule type" value="Genomic_DNA"/>
</dbReference>
<keyword evidence="3" id="KW-1185">Reference proteome</keyword>
<evidence type="ECO:0000313" key="2">
    <source>
        <dbReference type="EMBL" id="MCQ8128962.1"/>
    </source>
</evidence>
<proteinExistence type="predicted"/>
<reference evidence="2 3" key="1">
    <citation type="submission" date="2022-07" db="EMBL/GenBank/DDBJ databases">
        <title>Methylomonas rivi sp. nov., Methylomonas rosea sp. nov., Methylomonas aureus sp. nov. and Methylomonas subterranea sp. nov., four novel methanotrophs isolated from a freshwater creek and the deep terrestrial subsurface.</title>
        <authorList>
            <person name="Abin C."/>
            <person name="Sankaranarayanan K."/>
            <person name="Garner C."/>
            <person name="Sindelar R."/>
            <person name="Kotary K."/>
            <person name="Garner R."/>
            <person name="Barclay S."/>
            <person name="Lawson P."/>
            <person name="Krumholz L."/>
        </authorList>
    </citation>
    <scope>NUCLEOTIDE SEQUENCE [LARGE SCALE GENOMIC DNA]</scope>
    <source>
        <strain evidence="2 3">WSC-6</strain>
    </source>
</reference>
<keyword evidence="1" id="KW-1133">Transmembrane helix</keyword>
<feature type="transmembrane region" description="Helical" evidence="1">
    <location>
        <begin position="31"/>
        <end position="49"/>
    </location>
</feature>
<dbReference type="Proteomes" id="UP001524586">
    <property type="component" value="Unassembled WGS sequence"/>
</dbReference>
<dbReference type="RefSeq" id="WP_256615392.1">
    <property type="nucleotide sequence ID" value="NZ_JANIBK010000049.1"/>
</dbReference>
<sequence>MMQHSVHMKDQKANQIAMRSRQYRQFAINRIEDLTVVVVLWGVFLLAGAS</sequence>
<keyword evidence="1" id="KW-0812">Transmembrane</keyword>
<protein>
    <submittedName>
        <fullName evidence="2">Uncharacterized protein</fullName>
    </submittedName>
</protein>
<evidence type="ECO:0000256" key="1">
    <source>
        <dbReference type="SAM" id="Phobius"/>
    </source>
</evidence>
<comment type="caution">
    <text evidence="2">The sequence shown here is derived from an EMBL/GenBank/DDBJ whole genome shotgun (WGS) entry which is preliminary data.</text>
</comment>
<organism evidence="2 3">
    <name type="scientific">Methylomonas rivi</name>
    <dbReference type="NCBI Taxonomy" id="2952226"/>
    <lineage>
        <taxon>Bacteria</taxon>
        <taxon>Pseudomonadati</taxon>
        <taxon>Pseudomonadota</taxon>
        <taxon>Gammaproteobacteria</taxon>
        <taxon>Methylococcales</taxon>
        <taxon>Methylococcaceae</taxon>
        <taxon>Methylomonas</taxon>
    </lineage>
</organism>